<feature type="transmembrane region" description="Helical" evidence="6">
    <location>
        <begin position="47"/>
        <end position="65"/>
    </location>
</feature>
<feature type="domain" description="Piezo transmembrane helical unit" evidence="8">
    <location>
        <begin position="27"/>
        <end position="138"/>
    </location>
</feature>
<evidence type="ECO:0000256" key="6">
    <source>
        <dbReference type="SAM" id="Phobius"/>
    </source>
</evidence>
<dbReference type="InterPro" id="IPR031334">
    <property type="entry name" value="Piezo_cap_dom"/>
</dbReference>
<comment type="similarity">
    <text evidence="2">Belongs to the PIEZO (TC 1.A.75) family.</text>
</comment>
<dbReference type="Pfam" id="PF12166">
    <property type="entry name" value="Piezo_cap"/>
    <property type="match status" value="1"/>
</dbReference>
<evidence type="ECO:0008006" key="12">
    <source>
        <dbReference type="Google" id="ProtNLM"/>
    </source>
</evidence>
<feature type="domain" description="Piezo non-specific cation channel cap" evidence="7">
    <location>
        <begin position="438"/>
        <end position="660"/>
    </location>
</feature>
<evidence type="ECO:0000313" key="11">
    <source>
        <dbReference type="Proteomes" id="UP001148838"/>
    </source>
</evidence>
<evidence type="ECO:0000259" key="7">
    <source>
        <dbReference type="Pfam" id="PF12166"/>
    </source>
</evidence>
<gene>
    <name evidence="10" type="ORF">ANN_12035</name>
</gene>
<dbReference type="Pfam" id="PF23188">
    <property type="entry name" value="THU_Piezo1"/>
    <property type="match status" value="1"/>
</dbReference>
<evidence type="ECO:0000256" key="4">
    <source>
        <dbReference type="ARBA" id="ARBA00022989"/>
    </source>
</evidence>
<dbReference type="EMBL" id="JAJSOF020000015">
    <property type="protein sequence ID" value="KAJ4442169.1"/>
    <property type="molecule type" value="Genomic_DNA"/>
</dbReference>
<keyword evidence="11" id="KW-1185">Reference proteome</keyword>
<feature type="transmembrane region" description="Helical" evidence="6">
    <location>
        <begin position="72"/>
        <end position="90"/>
    </location>
</feature>
<proteinExistence type="inferred from homology"/>
<keyword evidence="3 6" id="KW-0812">Transmembrane</keyword>
<feature type="transmembrane region" description="Helical" evidence="6">
    <location>
        <begin position="122"/>
        <end position="142"/>
    </location>
</feature>
<evidence type="ECO:0000256" key="5">
    <source>
        <dbReference type="ARBA" id="ARBA00023136"/>
    </source>
</evidence>
<feature type="transmembrane region" description="Helical" evidence="6">
    <location>
        <begin position="163"/>
        <end position="185"/>
    </location>
</feature>
<dbReference type="Pfam" id="PF24874">
    <property type="entry name" value="Piezo_THU9_anchor"/>
    <property type="match status" value="1"/>
</dbReference>
<organism evidence="10 11">
    <name type="scientific">Periplaneta americana</name>
    <name type="common">American cockroach</name>
    <name type="synonym">Blatta americana</name>
    <dbReference type="NCBI Taxonomy" id="6978"/>
    <lineage>
        <taxon>Eukaryota</taxon>
        <taxon>Metazoa</taxon>
        <taxon>Ecdysozoa</taxon>
        <taxon>Arthropoda</taxon>
        <taxon>Hexapoda</taxon>
        <taxon>Insecta</taxon>
        <taxon>Pterygota</taxon>
        <taxon>Neoptera</taxon>
        <taxon>Polyneoptera</taxon>
        <taxon>Dictyoptera</taxon>
        <taxon>Blattodea</taxon>
        <taxon>Blattoidea</taxon>
        <taxon>Blattidae</taxon>
        <taxon>Blattinae</taxon>
        <taxon>Periplaneta</taxon>
    </lineage>
</organism>
<feature type="domain" description="Piezo THU9 and anchor" evidence="9">
    <location>
        <begin position="162"/>
        <end position="398"/>
    </location>
</feature>
<evidence type="ECO:0000256" key="3">
    <source>
        <dbReference type="ARBA" id="ARBA00022692"/>
    </source>
</evidence>
<dbReference type="PANTHER" id="PTHR47049">
    <property type="entry name" value="PIEZO-TYPE MECHANOSENSITIVE ION CHANNEL HOMOLOG"/>
    <property type="match status" value="1"/>
</dbReference>
<evidence type="ECO:0000259" key="9">
    <source>
        <dbReference type="Pfam" id="PF24874"/>
    </source>
</evidence>
<evidence type="ECO:0000256" key="2">
    <source>
        <dbReference type="ARBA" id="ARBA00007821"/>
    </source>
</evidence>
<comment type="subcellular location">
    <subcellularLocation>
        <location evidence="1">Membrane</location>
        <topology evidence="1">Multi-pass membrane protein</topology>
    </subcellularLocation>
</comment>
<protein>
    <recommendedName>
        <fullName evidence="12">Piezo non-specific cation channel R-Ras-binding domain-containing protein</fullName>
    </recommendedName>
</protein>
<evidence type="ECO:0000256" key="1">
    <source>
        <dbReference type="ARBA" id="ARBA00004141"/>
    </source>
</evidence>
<dbReference type="Proteomes" id="UP001148838">
    <property type="component" value="Unassembled WGS sequence"/>
</dbReference>
<feature type="transmembrane region" description="Helical" evidence="6">
    <location>
        <begin position="376"/>
        <end position="399"/>
    </location>
</feature>
<evidence type="ECO:0000259" key="8">
    <source>
        <dbReference type="Pfam" id="PF23188"/>
    </source>
</evidence>
<feature type="transmembrane region" description="Helical" evidence="6">
    <location>
        <begin position="205"/>
        <end position="225"/>
    </location>
</feature>
<accession>A0ABQ8T6Q7</accession>
<keyword evidence="4 6" id="KW-1133">Transmembrane helix</keyword>
<dbReference type="PANTHER" id="PTHR47049:SF2">
    <property type="entry name" value="PIEZO-TYPE MECHANOSENSITIVE ION CHANNEL HOMOLOG"/>
    <property type="match status" value="1"/>
</dbReference>
<dbReference type="InterPro" id="IPR027272">
    <property type="entry name" value="Piezo"/>
</dbReference>
<reference evidence="10 11" key="1">
    <citation type="journal article" date="2022" name="Allergy">
        <title>Genome assembly and annotation of Periplaneta americana reveal a comprehensive cockroach allergen profile.</title>
        <authorList>
            <person name="Wang L."/>
            <person name="Xiong Q."/>
            <person name="Saelim N."/>
            <person name="Wang L."/>
            <person name="Nong W."/>
            <person name="Wan A.T."/>
            <person name="Shi M."/>
            <person name="Liu X."/>
            <person name="Cao Q."/>
            <person name="Hui J.H.L."/>
            <person name="Sookrung N."/>
            <person name="Leung T.F."/>
            <person name="Tungtrongchitr A."/>
            <person name="Tsui S.K.W."/>
        </authorList>
    </citation>
    <scope>NUCLEOTIDE SEQUENCE [LARGE SCALE GENOMIC DNA]</scope>
    <source>
        <strain evidence="10">PWHHKU_190912</strain>
    </source>
</reference>
<feature type="transmembrane region" description="Helical" evidence="6">
    <location>
        <begin position="20"/>
        <end position="41"/>
    </location>
</feature>
<sequence length="661" mass="76637">MDETQELSAKDQAPIVRLVLALWFAVISHSDLVCYFMVFLYQIKSATILSLPLPLMVFLWGTLTIPRPTKTFWVTMIAYTEVIVIVKWMFQFEFLPWNKAPIIEKNPFFPPRIIGIESKPNYAMYDLFLLLIVFFHSSKRYCDSVKGFFDHLLSRAQRVTADVYALMFLCDFFNFMVVIFGFASFGSDLGEGGVSAYLEENKVPIPFLVMLILQFALIVIDRALYLRKYILGKIVFQFLLVIGVHIWMFFILPLVTDKQFNAELPPQMWFMVKCFYLLLSAYQIRSGYPTRILGNVLCKRYNVLNMVLFKGFMAVPFLFELRALMDWMWTDTSMTVWDWLKMEDIFANIFQHKCARRMESEYPQPRGEKKKPLVKYLMGGGGLFVIIAVIWFPLVIFALGSTVGQPNLPYDVTVTMDIGNYQPIYKMSAQNNTINTIDKMSEQTWNKMQNAYNKNKVALTFLSNYDHTDIAIIRMSNASRMVWGISEPDRNYLLADLQSNRPIVVRFTWHVSRVSPNPKTSGEATDFQLYEMNYEVEGKPNPQRQNLIKMLNRTAQTTALIPNIFPKFLKVTNRGKATPVSQLMLPKPTILDQSYRNISLKYNGINVSSSQSWWSLEETCNDENYQEFLNKIDDDHCSKLVIYTFNDKSFPKTLSFISGEG</sequence>
<name>A0ABQ8T6Q7_PERAM</name>
<comment type="caution">
    <text evidence="10">The sequence shown here is derived from an EMBL/GenBank/DDBJ whole genome shotgun (WGS) entry which is preliminary data.</text>
</comment>
<feature type="transmembrane region" description="Helical" evidence="6">
    <location>
        <begin position="267"/>
        <end position="284"/>
    </location>
</feature>
<feature type="transmembrane region" description="Helical" evidence="6">
    <location>
        <begin position="234"/>
        <end position="255"/>
    </location>
</feature>
<keyword evidence="5 6" id="KW-0472">Membrane</keyword>
<evidence type="ECO:0000313" key="10">
    <source>
        <dbReference type="EMBL" id="KAJ4442169.1"/>
    </source>
</evidence>
<dbReference type="InterPro" id="IPR056768">
    <property type="entry name" value="THU_Piezo"/>
</dbReference>
<dbReference type="InterPro" id="IPR056770">
    <property type="entry name" value="Piezo_THU9_anchor"/>
</dbReference>